<feature type="compositionally biased region" description="Basic and acidic residues" evidence="1">
    <location>
        <begin position="131"/>
        <end position="142"/>
    </location>
</feature>
<proteinExistence type="predicted"/>
<dbReference type="AlphaFoldDB" id="A0A179IQY5"/>
<reference evidence="2 3" key="1">
    <citation type="submission" date="2015-09" db="EMBL/GenBank/DDBJ databases">
        <title>Draft genome sequence of Hydrogenibacillus schlegelii DSM 2000.</title>
        <authorList>
            <person name="Hemp J."/>
        </authorList>
    </citation>
    <scope>NUCLEOTIDE SEQUENCE [LARGE SCALE GENOMIC DNA]</scope>
    <source>
        <strain evidence="2 3">MA 48</strain>
    </source>
</reference>
<feature type="compositionally biased region" description="Basic and acidic residues" evidence="1">
    <location>
        <begin position="105"/>
        <end position="115"/>
    </location>
</feature>
<gene>
    <name evidence="2" type="ORF">SA87_06180</name>
</gene>
<feature type="compositionally biased region" description="Basic and acidic residues" evidence="1">
    <location>
        <begin position="15"/>
        <end position="33"/>
    </location>
</feature>
<dbReference type="EMBL" id="JXBB01000005">
    <property type="protein sequence ID" value="OAR05088.1"/>
    <property type="molecule type" value="Genomic_DNA"/>
</dbReference>
<evidence type="ECO:0000313" key="2">
    <source>
        <dbReference type="EMBL" id="OAR05088.1"/>
    </source>
</evidence>
<comment type="caution">
    <text evidence="2">The sequence shown here is derived from an EMBL/GenBank/DDBJ whole genome shotgun (WGS) entry which is preliminary data.</text>
</comment>
<dbReference type="OrthoDB" id="2695269at2"/>
<protein>
    <recommendedName>
        <fullName evidence="4">DUF3905 domain-containing protein</fullName>
    </recommendedName>
</protein>
<keyword evidence="3" id="KW-1185">Reference proteome</keyword>
<feature type="region of interest" description="Disordered" evidence="1">
    <location>
        <begin position="1"/>
        <end position="37"/>
    </location>
</feature>
<evidence type="ECO:0000256" key="1">
    <source>
        <dbReference type="SAM" id="MobiDB-lite"/>
    </source>
</evidence>
<evidence type="ECO:0000313" key="3">
    <source>
        <dbReference type="Proteomes" id="UP000243024"/>
    </source>
</evidence>
<feature type="region of interest" description="Disordered" evidence="1">
    <location>
        <begin position="93"/>
        <end position="158"/>
    </location>
</feature>
<dbReference type="Pfam" id="PF13045">
    <property type="entry name" value="DUF3905"/>
    <property type="match status" value="1"/>
</dbReference>
<organism evidence="2 3">
    <name type="scientific">Hydrogenibacillus schlegelii</name>
    <name type="common">Bacillus schlegelii</name>
    <dbReference type="NCBI Taxonomy" id="1484"/>
    <lineage>
        <taxon>Bacteria</taxon>
        <taxon>Bacillati</taxon>
        <taxon>Bacillota</taxon>
        <taxon>Bacilli</taxon>
        <taxon>Bacillales</taxon>
        <taxon>Bacillales Family X. Incertae Sedis</taxon>
        <taxon>Hydrogenibacillus</taxon>
    </lineage>
</organism>
<dbReference type="RefSeq" id="WP_066198876.1">
    <property type="nucleotide sequence ID" value="NZ_CBCSAS010000019.1"/>
</dbReference>
<accession>A0A179IQY5</accession>
<dbReference type="InterPro" id="IPR024999">
    <property type="entry name" value="DUF3905"/>
</dbReference>
<sequence>MIRTPDGARPARRAVARDGRPVTRRRYDPDHPSEPFVNAHGVVIGDRFYDSPNAPLNRWSPDVDPAALAGDEWVHPMNDVGWKAPENQALWEAGRIPGGGPFMHPMEDVSSHAEAKALTPGEEIELTGDFPGKRKTPDRSTADDAEDDPGAWTDEDRA</sequence>
<dbReference type="Proteomes" id="UP000243024">
    <property type="component" value="Unassembled WGS sequence"/>
</dbReference>
<name>A0A179IQY5_HYDSH</name>
<evidence type="ECO:0008006" key="4">
    <source>
        <dbReference type="Google" id="ProtNLM"/>
    </source>
</evidence>